<sequence>MALNLADGRKKYLAVLGLQNDATNDEIKKRYKKLALQHHPDKNPDDAGATETFQRLSQAYFQLTRKYAVDRIIGCCQSCGCQYCYDSEDEEEDFTDEDLEEDNEESYASWFFRKLFVDVFGEFVFQRRFQSRKKPKSQRFTREEEEEDSFFDFIYKKYRDDEEEEFITEEDLRKFHSYDEWLKDRDPKKKPNQRTRKARKRLKIKSEKPKTISKKQQLADQHRREKEMKEISEELKNKLKKNEATNQNLKNAASGQKSNGIDDAEIMKEVEMQLKENRKNELQRSKITTESTNNKKKKRKALKEIKKQIKEEAIKTLKRDIEKEKSPERITSTNKDLFGSLNNDLNINQMGNPAGDRETREQDVKSSILQSAIFGTAPPVNMNKSDKKAELLQRHLKQYNELMKVQPVRHTEKQLTEERIKEKNKQLQKQHKELMQLRNTGQIKVDKTSSKRMEDSVEEEFARMKREHLRKQQEMERKRNEEEIKAIQQKRTKPLKSSQPQPTMKWYEKPTQPVKLVKIASPPAPAPTTNVWAERFRQQEATRLPIPSSNEEEEEMLRKVLEMSEMTAKQDEERRKYRQQMANKEFIPEQLKRQIEESKQESTPKPENILALKPPSNKWTSVVTSNLSSEVMKQEVRYTDPPEKEIKILETNYINLQPNLKIKIPTEKPVHYDEDWTEEIQELDISPKIPTTIEKYVKWNKNVKQQTINNTDDSISRKSCSPIPRSPIISPSNGSGDNFVQQKLSHRLPTVGMETTDRDQSPRNAWTINASNEVHRKGEDDWDLVTDDKWGIRSNSVGHKGDFDANGTDKNQSFYDKKGTEVVPRQQRYKQKPMKTVSKPEYMEQQRTKLDQNHNIYASEDSSFIKNVAKPLNENWVSGFVDDIKQVSPEDCSCGSIRPDQKTEIHTANSNQTWEMQYNRGSTMDVKQDSSRSENCSGLINNRNCASEEHWSIGSVNDKSVLSENRSIRKADDIPRIPQNHMNIGGSTDIKNSTQFANKKQNFFCPDSSLENSEVKTQQLPMSKHSDIQNSQLIVQNSLEQQQTYSENWDGEVIKGNGHSSLQEKKIIERSVSFEKQEPVSIPSCVVKTVIKQRNMSDCTGKTIKQGTSGENWEEDLLTVVTPSNAKLMMQNVELKNEQVLSDQFSKTKIPVQNINENFDHRLPVLKNLSTSSEEDELPSCRLPRLPHIPHKQNSKIYPPVSNSVKHENHPNKCEEPTIKQPSSINKELPTSSQQDLSELIAGLNMSSASMNLPLGLPPHLAHAYLQFLSSGNTNSTGMMPLANMPLLPGLLPMLQNPLMSASPILAYSLQQQQMAAMNIAMATGGMMGMNIPQVDATTLQRQNIPNSDGQSNLSGKKEKCEQYQPPLPNSEVEASVSVSNKHSVTNSNARYVNNIKGYNTTIPTPAVHSNQNRPLTIHDPVKYIPQPVEPQRSMMGTESNQSEIPKYIPQPAEPQRSMMGTGSNQSEIPKYIPQPVEPQRSMIGKGSNQSEIPKYIPQPIEPHRSMMGKGSNQSEIPSYSKTPYDLQRKKDQVQAVQDMLSGLRKQPSSLLENSGLDPRPF</sequence>
<feature type="compositionally biased region" description="Basic and acidic residues" evidence="1">
    <location>
        <begin position="220"/>
        <end position="243"/>
    </location>
</feature>
<feature type="compositionally biased region" description="Polar residues" evidence="1">
    <location>
        <begin position="1220"/>
        <end position="1230"/>
    </location>
</feature>
<dbReference type="PROSITE" id="PS50076">
    <property type="entry name" value="DNAJ_2"/>
    <property type="match status" value="1"/>
</dbReference>
<feature type="region of interest" description="Disordered" evidence="1">
    <location>
        <begin position="822"/>
        <end position="842"/>
    </location>
</feature>
<dbReference type="SUPFAM" id="SSF46565">
    <property type="entry name" value="Chaperone J-domain"/>
    <property type="match status" value="1"/>
</dbReference>
<feature type="region of interest" description="Disordered" evidence="1">
    <location>
        <begin position="183"/>
        <end position="261"/>
    </location>
</feature>
<dbReference type="InterPro" id="IPR052276">
    <property type="entry name" value="Diphthamide-biosynth_chaperone"/>
</dbReference>
<dbReference type="EMBL" id="CACVKT020000734">
    <property type="protein sequence ID" value="CAC5362226.1"/>
    <property type="molecule type" value="Genomic_DNA"/>
</dbReference>
<dbReference type="InterPro" id="IPR001623">
    <property type="entry name" value="DnaJ_domain"/>
</dbReference>
<organism evidence="3 4">
    <name type="scientific">Mytilus coruscus</name>
    <name type="common">Sea mussel</name>
    <dbReference type="NCBI Taxonomy" id="42192"/>
    <lineage>
        <taxon>Eukaryota</taxon>
        <taxon>Metazoa</taxon>
        <taxon>Spiralia</taxon>
        <taxon>Lophotrochozoa</taxon>
        <taxon>Mollusca</taxon>
        <taxon>Bivalvia</taxon>
        <taxon>Autobranchia</taxon>
        <taxon>Pteriomorphia</taxon>
        <taxon>Mytilida</taxon>
        <taxon>Mytiloidea</taxon>
        <taxon>Mytilidae</taxon>
        <taxon>Mytilinae</taxon>
        <taxon>Mytilus</taxon>
    </lineage>
</organism>
<feature type="region of interest" description="Disordered" evidence="1">
    <location>
        <begin position="487"/>
        <end position="506"/>
    </location>
</feature>
<feature type="region of interest" description="Disordered" evidence="1">
    <location>
        <begin position="323"/>
        <end position="347"/>
    </location>
</feature>
<name>A0A6J8A5G9_MYTCO</name>
<protein>
    <recommendedName>
        <fullName evidence="2">J domain-containing protein</fullName>
    </recommendedName>
</protein>
<feature type="region of interest" description="Disordered" evidence="1">
    <location>
        <begin position="275"/>
        <end position="301"/>
    </location>
</feature>
<feature type="domain" description="J" evidence="2">
    <location>
        <begin position="11"/>
        <end position="89"/>
    </location>
</feature>
<feature type="compositionally biased region" description="Polar residues" evidence="1">
    <location>
        <begin position="244"/>
        <end position="259"/>
    </location>
</feature>
<dbReference type="PANTHER" id="PTHR44240">
    <property type="entry name" value="DNAJ DOMAIN (PROKARYOTIC HEAT SHOCK PROTEIN)-RELATED"/>
    <property type="match status" value="1"/>
</dbReference>
<feature type="compositionally biased region" description="Basic residues" evidence="1">
    <location>
        <begin position="190"/>
        <end position="203"/>
    </location>
</feature>
<feature type="compositionally biased region" description="Low complexity" evidence="1">
    <location>
        <begin position="717"/>
        <end position="732"/>
    </location>
</feature>
<feature type="compositionally biased region" description="Basic and acidic residues" evidence="1">
    <location>
        <begin position="275"/>
        <end position="284"/>
    </location>
</feature>
<dbReference type="Pfam" id="PF00226">
    <property type="entry name" value="DnaJ"/>
    <property type="match status" value="1"/>
</dbReference>
<feature type="region of interest" description="Disordered" evidence="1">
    <location>
        <begin position="1501"/>
        <end position="1562"/>
    </location>
</feature>
<feature type="region of interest" description="Disordered" evidence="1">
    <location>
        <begin position="712"/>
        <end position="735"/>
    </location>
</feature>
<dbReference type="PROSITE" id="PS50330">
    <property type="entry name" value="UIM"/>
    <property type="match status" value="1"/>
</dbReference>
<dbReference type="PRINTS" id="PR00625">
    <property type="entry name" value="JDOMAIN"/>
</dbReference>
<accession>A0A6J8A5G9</accession>
<evidence type="ECO:0000313" key="4">
    <source>
        <dbReference type="Proteomes" id="UP000507470"/>
    </source>
</evidence>
<proteinExistence type="predicted"/>
<feature type="region of interest" description="Disordered" evidence="1">
    <location>
        <begin position="1205"/>
        <end position="1230"/>
    </location>
</feature>
<reference evidence="3 4" key="1">
    <citation type="submission" date="2020-06" db="EMBL/GenBank/DDBJ databases">
        <authorList>
            <person name="Li R."/>
            <person name="Bekaert M."/>
        </authorList>
    </citation>
    <scope>NUCLEOTIDE SEQUENCE [LARGE SCALE GENOMIC DNA]</scope>
    <source>
        <strain evidence="4">wild</strain>
    </source>
</reference>
<dbReference type="PANTHER" id="PTHR44240:SF10">
    <property type="entry name" value="J DOMAIN-CONTAINING PROTEIN"/>
    <property type="match status" value="1"/>
</dbReference>
<feature type="compositionally biased region" description="Polar residues" evidence="1">
    <location>
        <begin position="1343"/>
        <end position="1355"/>
    </location>
</feature>
<gene>
    <name evidence="3" type="ORF">MCOR_4055</name>
</gene>
<dbReference type="Proteomes" id="UP000507470">
    <property type="component" value="Unassembled WGS sequence"/>
</dbReference>
<keyword evidence="4" id="KW-1185">Reference proteome</keyword>
<dbReference type="OrthoDB" id="6128653at2759"/>
<dbReference type="Gene3D" id="1.10.287.110">
    <property type="entry name" value="DnaJ domain"/>
    <property type="match status" value="1"/>
</dbReference>
<feature type="compositionally biased region" description="Polar residues" evidence="1">
    <location>
        <begin position="329"/>
        <end position="347"/>
    </location>
</feature>
<dbReference type="SMART" id="SM00271">
    <property type="entry name" value="DnaJ"/>
    <property type="match status" value="1"/>
</dbReference>
<evidence type="ECO:0000259" key="2">
    <source>
        <dbReference type="PROSITE" id="PS50076"/>
    </source>
</evidence>
<evidence type="ECO:0000313" key="3">
    <source>
        <dbReference type="EMBL" id="CAC5362226.1"/>
    </source>
</evidence>
<feature type="compositionally biased region" description="Polar residues" evidence="1">
    <location>
        <begin position="1511"/>
        <end position="1522"/>
    </location>
</feature>
<evidence type="ECO:0000256" key="1">
    <source>
        <dbReference type="SAM" id="MobiDB-lite"/>
    </source>
</evidence>
<dbReference type="InterPro" id="IPR003903">
    <property type="entry name" value="UIM_dom"/>
</dbReference>
<dbReference type="CDD" id="cd06257">
    <property type="entry name" value="DnaJ"/>
    <property type="match status" value="1"/>
</dbReference>
<feature type="region of interest" description="Disordered" evidence="1">
    <location>
        <begin position="1343"/>
        <end position="1372"/>
    </location>
</feature>
<dbReference type="InterPro" id="IPR036869">
    <property type="entry name" value="J_dom_sf"/>
</dbReference>
<feature type="compositionally biased region" description="Basic and acidic residues" evidence="1">
    <location>
        <begin position="1205"/>
        <end position="1218"/>
    </location>
</feature>